<organism evidence="1">
    <name type="scientific">Anguilla anguilla</name>
    <name type="common">European freshwater eel</name>
    <name type="synonym">Muraena anguilla</name>
    <dbReference type="NCBI Taxonomy" id="7936"/>
    <lineage>
        <taxon>Eukaryota</taxon>
        <taxon>Metazoa</taxon>
        <taxon>Chordata</taxon>
        <taxon>Craniata</taxon>
        <taxon>Vertebrata</taxon>
        <taxon>Euteleostomi</taxon>
        <taxon>Actinopterygii</taxon>
        <taxon>Neopterygii</taxon>
        <taxon>Teleostei</taxon>
        <taxon>Anguilliformes</taxon>
        <taxon>Anguillidae</taxon>
        <taxon>Anguilla</taxon>
    </lineage>
</organism>
<sequence>MGSHRVFLHSDSSIRGRRLIFLVGGCVALQITSALKFCQRFNFSNTVFSECFLYHNC</sequence>
<proteinExistence type="predicted"/>
<evidence type="ECO:0000313" key="1">
    <source>
        <dbReference type="EMBL" id="JAH91712.1"/>
    </source>
</evidence>
<accession>A0A0E9WMW1</accession>
<dbReference type="EMBL" id="GBXM01016865">
    <property type="protein sequence ID" value="JAH91712.1"/>
    <property type="molecule type" value="Transcribed_RNA"/>
</dbReference>
<name>A0A0E9WMW1_ANGAN</name>
<dbReference type="AlphaFoldDB" id="A0A0E9WMW1"/>
<protein>
    <submittedName>
        <fullName evidence="1">Uncharacterized protein</fullName>
    </submittedName>
</protein>
<reference evidence="1" key="1">
    <citation type="submission" date="2014-11" db="EMBL/GenBank/DDBJ databases">
        <authorList>
            <person name="Amaro Gonzalez C."/>
        </authorList>
    </citation>
    <scope>NUCLEOTIDE SEQUENCE</scope>
</reference>
<reference evidence="1" key="2">
    <citation type="journal article" date="2015" name="Fish Shellfish Immunol.">
        <title>Early steps in the European eel (Anguilla anguilla)-Vibrio vulnificus interaction in the gills: Role of the RtxA13 toxin.</title>
        <authorList>
            <person name="Callol A."/>
            <person name="Pajuelo D."/>
            <person name="Ebbesson L."/>
            <person name="Teles M."/>
            <person name="MacKenzie S."/>
            <person name="Amaro C."/>
        </authorList>
    </citation>
    <scope>NUCLEOTIDE SEQUENCE</scope>
</reference>